<evidence type="ECO:0000256" key="4">
    <source>
        <dbReference type="SAM" id="Phobius"/>
    </source>
</evidence>
<keyword evidence="4" id="KW-0812">Transmembrane</keyword>
<evidence type="ECO:0000313" key="6">
    <source>
        <dbReference type="Proteomes" id="UP001499924"/>
    </source>
</evidence>
<feature type="compositionally biased region" description="Low complexity" evidence="3">
    <location>
        <begin position="29"/>
        <end position="39"/>
    </location>
</feature>
<comment type="caution">
    <text evidence="5">The sequence shown here is derived from an EMBL/GenBank/DDBJ whole genome shotgun (WGS) entry which is preliminary data.</text>
</comment>
<reference evidence="6" key="1">
    <citation type="journal article" date="2019" name="Int. J. Syst. Evol. Microbiol.">
        <title>The Global Catalogue of Microorganisms (GCM) 10K type strain sequencing project: providing services to taxonomists for standard genome sequencing and annotation.</title>
        <authorList>
            <consortium name="The Broad Institute Genomics Platform"/>
            <consortium name="The Broad Institute Genome Sequencing Center for Infectious Disease"/>
            <person name="Wu L."/>
            <person name="Ma J."/>
        </authorList>
    </citation>
    <scope>NUCLEOTIDE SEQUENCE [LARGE SCALE GENOMIC DNA]</scope>
    <source>
        <strain evidence="6">JCM 15614</strain>
    </source>
</reference>
<feature type="transmembrane region" description="Helical" evidence="4">
    <location>
        <begin position="92"/>
        <end position="112"/>
    </location>
</feature>
<proteinExistence type="predicted"/>
<feature type="compositionally biased region" description="Low complexity" evidence="3">
    <location>
        <begin position="48"/>
        <end position="57"/>
    </location>
</feature>
<feature type="compositionally biased region" description="Basic and acidic residues" evidence="3">
    <location>
        <begin position="1"/>
        <end position="11"/>
    </location>
</feature>
<dbReference type="Proteomes" id="UP001499924">
    <property type="component" value="Unassembled WGS sequence"/>
</dbReference>
<comment type="subcellular location">
    <subcellularLocation>
        <location evidence="1">Membrane</location>
    </subcellularLocation>
</comment>
<organism evidence="5 6">
    <name type="scientific">Blastococcus jejuensis</name>
    <dbReference type="NCBI Taxonomy" id="351224"/>
    <lineage>
        <taxon>Bacteria</taxon>
        <taxon>Bacillati</taxon>
        <taxon>Actinomycetota</taxon>
        <taxon>Actinomycetes</taxon>
        <taxon>Geodermatophilales</taxon>
        <taxon>Geodermatophilaceae</taxon>
        <taxon>Blastococcus</taxon>
    </lineage>
</organism>
<feature type="region of interest" description="Disordered" evidence="3">
    <location>
        <begin position="1"/>
        <end position="88"/>
    </location>
</feature>
<evidence type="ECO:0000256" key="1">
    <source>
        <dbReference type="ARBA" id="ARBA00004370"/>
    </source>
</evidence>
<evidence type="ECO:0000313" key="5">
    <source>
        <dbReference type="EMBL" id="GAA3155332.1"/>
    </source>
</evidence>
<sequence length="245" mass="26315">MISDARARPPVEDEDLSTTEGREPDETTAEGAAAETTEPTRTRRRKQAGTAKAATAASPEADEDPDGRTAGDDGSGGDGEGRRRRGRPSLPLVPVLGVLLALLLAAGGFLWFTRAEPSAVTTDDYVEVLQAARSNIVDFTSFDHLTLDDDIEQVRRVAIGDLRDGAVEQLDSRRQEITDAEAIVSTEVIGAGVTRADSEDATVLLVIQTTRETNASEQAEVVKYRIEVEMQHVDGRWVLSTITGA</sequence>
<evidence type="ECO:0000256" key="2">
    <source>
        <dbReference type="ARBA" id="ARBA00023136"/>
    </source>
</evidence>
<keyword evidence="4" id="KW-1133">Transmembrane helix</keyword>
<keyword evidence="2 4" id="KW-0472">Membrane</keyword>
<dbReference type="EMBL" id="BAAAVV010000001">
    <property type="protein sequence ID" value="GAA3155332.1"/>
    <property type="molecule type" value="Genomic_DNA"/>
</dbReference>
<evidence type="ECO:0000256" key="3">
    <source>
        <dbReference type="SAM" id="MobiDB-lite"/>
    </source>
</evidence>
<dbReference type="PANTHER" id="PTHR37042">
    <property type="entry name" value="OUTER MEMBRANE PROTEIN RV1973"/>
    <property type="match status" value="1"/>
</dbReference>
<dbReference type="PANTHER" id="PTHR37042:SF4">
    <property type="entry name" value="OUTER MEMBRANE PROTEIN RV1973"/>
    <property type="match status" value="1"/>
</dbReference>
<evidence type="ECO:0008006" key="7">
    <source>
        <dbReference type="Google" id="ProtNLM"/>
    </source>
</evidence>
<dbReference type="RefSeq" id="WP_344686728.1">
    <property type="nucleotide sequence ID" value="NZ_BAAAVV010000001.1"/>
</dbReference>
<accession>A0ABP6NQ98</accession>
<name>A0ABP6NQ98_9ACTN</name>
<keyword evidence="6" id="KW-1185">Reference proteome</keyword>
<gene>
    <name evidence="5" type="ORF">GCM10010531_03220</name>
</gene>
<protein>
    <recommendedName>
        <fullName evidence="7">Mce-associated membrane protein</fullName>
    </recommendedName>
</protein>